<evidence type="ECO:0000256" key="3">
    <source>
        <dbReference type="ARBA" id="ARBA00023163"/>
    </source>
</evidence>
<dbReference type="CDD" id="cd06170">
    <property type="entry name" value="LuxR_C_like"/>
    <property type="match status" value="1"/>
</dbReference>
<dbReference type="SMART" id="SM00421">
    <property type="entry name" value="HTH_LUXR"/>
    <property type="match status" value="1"/>
</dbReference>
<organism evidence="5">
    <name type="scientific">Streptomyces sp. SID7958</name>
    <dbReference type="NCBI Taxonomy" id="2706093"/>
    <lineage>
        <taxon>Bacteria</taxon>
        <taxon>Bacillati</taxon>
        <taxon>Actinomycetota</taxon>
        <taxon>Actinomycetes</taxon>
        <taxon>Kitasatosporales</taxon>
        <taxon>Streptomycetaceae</taxon>
        <taxon>Streptomyces</taxon>
    </lineage>
</organism>
<evidence type="ECO:0000256" key="1">
    <source>
        <dbReference type="ARBA" id="ARBA00023015"/>
    </source>
</evidence>
<evidence type="ECO:0000256" key="2">
    <source>
        <dbReference type="ARBA" id="ARBA00023125"/>
    </source>
</evidence>
<dbReference type="EMBL" id="JAAGMU010000692">
    <property type="protein sequence ID" value="NEC80196.1"/>
    <property type="molecule type" value="Genomic_DNA"/>
</dbReference>
<evidence type="ECO:0000259" key="4">
    <source>
        <dbReference type="PROSITE" id="PS50043"/>
    </source>
</evidence>
<dbReference type="PANTHER" id="PTHR44688:SF16">
    <property type="entry name" value="DNA-BINDING TRANSCRIPTIONAL ACTIVATOR DEVR_DOSR"/>
    <property type="match status" value="1"/>
</dbReference>
<feature type="domain" description="HTH luxR-type" evidence="4">
    <location>
        <begin position="14"/>
        <end position="79"/>
    </location>
</feature>
<dbReference type="InterPro" id="IPR036388">
    <property type="entry name" value="WH-like_DNA-bd_sf"/>
</dbReference>
<dbReference type="InterPro" id="IPR016032">
    <property type="entry name" value="Sig_transdc_resp-reg_C-effctor"/>
</dbReference>
<keyword evidence="2" id="KW-0238">DNA-binding</keyword>
<name>A0A6G3U1A5_9ACTN</name>
<dbReference type="Gene3D" id="1.10.10.10">
    <property type="entry name" value="Winged helix-like DNA-binding domain superfamily/Winged helix DNA-binding domain"/>
    <property type="match status" value="1"/>
</dbReference>
<proteinExistence type="predicted"/>
<dbReference type="InterPro" id="IPR000792">
    <property type="entry name" value="Tscrpt_reg_LuxR_C"/>
</dbReference>
<accession>A0A6G3U1A5</accession>
<dbReference type="Pfam" id="PF00196">
    <property type="entry name" value="GerE"/>
    <property type="match status" value="1"/>
</dbReference>
<dbReference type="PANTHER" id="PTHR44688">
    <property type="entry name" value="DNA-BINDING TRANSCRIPTIONAL ACTIVATOR DEVR_DOSR"/>
    <property type="match status" value="1"/>
</dbReference>
<dbReference type="GO" id="GO:0003677">
    <property type="term" value="F:DNA binding"/>
    <property type="evidence" value="ECO:0007669"/>
    <property type="project" value="UniProtKB-KW"/>
</dbReference>
<comment type="caution">
    <text evidence="5">The sequence shown here is derived from an EMBL/GenBank/DDBJ whole genome shotgun (WGS) entry which is preliminary data.</text>
</comment>
<reference evidence="5" key="1">
    <citation type="submission" date="2020-01" db="EMBL/GenBank/DDBJ databases">
        <title>Insect and environment-associated Actinomycetes.</title>
        <authorList>
            <person name="Currrie C."/>
            <person name="Chevrette M."/>
            <person name="Carlson C."/>
            <person name="Stubbendieck R."/>
            <person name="Wendt-Pienkowski E."/>
        </authorList>
    </citation>
    <scope>NUCLEOTIDE SEQUENCE</scope>
    <source>
        <strain evidence="5">SID7958</strain>
    </source>
</reference>
<dbReference type="AlphaFoldDB" id="A0A6G3U1A5"/>
<dbReference type="RefSeq" id="WP_164334511.1">
    <property type="nucleotide sequence ID" value="NZ_JAAGMU010000692.1"/>
</dbReference>
<dbReference type="PRINTS" id="PR00038">
    <property type="entry name" value="HTHLUXR"/>
</dbReference>
<dbReference type="GO" id="GO:0006355">
    <property type="term" value="P:regulation of DNA-templated transcription"/>
    <property type="evidence" value="ECO:0007669"/>
    <property type="project" value="InterPro"/>
</dbReference>
<keyword evidence="3" id="KW-0804">Transcription</keyword>
<evidence type="ECO:0000313" key="5">
    <source>
        <dbReference type="EMBL" id="NEC80196.1"/>
    </source>
</evidence>
<gene>
    <name evidence="5" type="ORF">G3I38_13375</name>
</gene>
<sequence length="92" mass="9397">LHSVPRRQTAGPAGPADALGLTGRERDVLRLVAAGHTNRRIAEELFISPKTASVHVSNILAKLGVSGRGEAAAVAHRLGLFPAEAGTGPMAG</sequence>
<feature type="non-terminal residue" evidence="5">
    <location>
        <position position="1"/>
    </location>
</feature>
<dbReference type="PROSITE" id="PS50043">
    <property type="entry name" value="HTH_LUXR_2"/>
    <property type="match status" value="1"/>
</dbReference>
<protein>
    <submittedName>
        <fullName evidence="5">Response regulator transcription factor</fullName>
    </submittedName>
</protein>
<dbReference type="SUPFAM" id="SSF46894">
    <property type="entry name" value="C-terminal effector domain of the bipartite response regulators"/>
    <property type="match status" value="1"/>
</dbReference>
<keyword evidence="1" id="KW-0805">Transcription regulation</keyword>